<evidence type="ECO:0000256" key="1">
    <source>
        <dbReference type="ARBA" id="ARBA00006252"/>
    </source>
</evidence>
<evidence type="ECO:0000313" key="4">
    <source>
        <dbReference type="EMBL" id="MEJ5022843.1"/>
    </source>
</evidence>
<name>A0ABU8PKT8_9HYPH</name>
<comment type="similarity">
    <text evidence="1">Belongs to the NAD(P)H dehydrogenase (quinone) family.</text>
</comment>
<dbReference type="RefSeq" id="WP_105545122.1">
    <property type="nucleotide sequence ID" value="NZ_JBBGZH010000002.1"/>
</dbReference>
<dbReference type="Proteomes" id="UP001375812">
    <property type="component" value="Unassembled WGS sequence"/>
</dbReference>
<dbReference type="EMBL" id="JBBGZH010000002">
    <property type="protein sequence ID" value="MEJ5022843.1"/>
    <property type="molecule type" value="Genomic_DNA"/>
</dbReference>
<keyword evidence="2 4" id="KW-0560">Oxidoreductase</keyword>
<keyword evidence="5" id="KW-1185">Reference proteome</keyword>
<dbReference type="SUPFAM" id="SSF52218">
    <property type="entry name" value="Flavoproteins"/>
    <property type="match status" value="1"/>
</dbReference>
<sequence>MQVHIVHAHPEPTSFNAALTNRAQKTLRDQGHIVHVSDLYADAFDPLEQGRHYPVRIDDSIFSPLAEQRHAYATHAIPVDVQNQLGMLEQSDLLILQFPLWWHAPPAILKGWFDRVFLSGGIYTSRKRYDAGHFKGRHALVSVTSGAPEAAFGPGARGGDPQVMLWPILYSLHYLGFSVLRPHWTFGVQGHGYTYEDESHTRQRLEDSLIAWEDRLTGVHTEPCLHFPGWQDWDDMGRARASSRS</sequence>
<dbReference type="PANTHER" id="PTHR10204">
    <property type="entry name" value="NAD P H OXIDOREDUCTASE-RELATED"/>
    <property type="match status" value="1"/>
</dbReference>
<dbReference type="Pfam" id="PF02525">
    <property type="entry name" value="Flavodoxin_2"/>
    <property type="match status" value="1"/>
</dbReference>
<dbReference type="EC" id="1.-.-.-" evidence="4"/>
<evidence type="ECO:0000256" key="2">
    <source>
        <dbReference type="ARBA" id="ARBA00023002"/>
    </source>
</evidence>
<organism evidence="4 5">
    <name type="scientific">Ochrobactrum vermis</name>
    <dbReference type="NCBI Taxonomy" id="1827297"/>
    <lineage>
        <taxon>Bacteria</taxon>
        <taxon>Pseudomonadati</taxon>
        <taxon>Pseudomonadota</taxon>
        <taxon>Alphaproteobacteria</taxon>
        <taxon>Hyphomicrobiales</taxon>
        <taxon>Brucellaceae</taxon>
        <taxon>Brucella/Ochrobactrum group</taxon>
        <taxon>Ochrobactrum</taxon>
    </lineage>
</organism>
<dbReference type="InterPro" id="IPR003680">
    <property type="entry name" value="Flavodoxin_fold"/>
</dbReference>
<evidence type="ECO:0000259" key="3">
    <source>
        <dbReference type="Pfam" id="PF02525"/>
    </source>
</evidence>
<feature type="domain" description="Flavodoxin-like fold" evidence="3">
    <location>
        <begin position="1"/>
        <end position="191"/>
    </location>
</feature>
<dbReference type="Gene3D" id="3.40.50.360">
    <property type="match status" value="1"/>
</dbReference>
<dbReference type="InterPro" id="IPR051545">
    <property type="entry name" value="NAD(P)H_dehydrogenase_qn"/>
</dbReference>
<reference evidence="4 5" key="1">
    <citation type="submission" date="2023-12" db="EMBL/GenBank/DDBJ databases">
        <title>Gut-associated functions are favored during microbiome assembly across C. elegans life.</title>
        <authorList>
            <person name="Zimmermann J."/>
        </authorList>
    </citation>
    <scope>NUCLEOTIDE SEQUENCE [LARGE SCALE GENOMIC DNA]</scope>
    <source>
        <strain evidence="4 5">MYb71</strain>
    </source>
</reference>
<proteinExistence type="inferred from homology"/>
<accession>A0ABU8PKT8</accession>
<evidence type="ECO:0000313" key="5">
    <source>
        <dbReference type="Proteomes" id="UP001375812"/>
    </source>
</evidence>
<dbReference type="PANTHER" id="PTHR10204:SF34">
    <property type="entry name" value="NAD(P)H DEHYDROGENASE [QUINONE] 1 ISOFORM 1"/>
    <property type="match status" value="1"/>
</dbReference>
<comment type="caution">
    <text evidence="4">The sequence shown here is derived from an EMBL/GenBank/DDBJ whole genome shotgun (WGS) entry which is preliminary data.</text>
</comment>
<dbReference type="InterPro" id="IPR029039">
    <property type="entry name" value="Flavoprotein-like_sf"/>
</dbReference>
<dbReference type="GO" id="GO:0016491">
    <property type="term" value="F:oxidoreductase activity"/>
    <property type="evidence" value="ECO:0007669"/>
    <property type="project" value="UniProtKB-KW"/>
</dbReference>
<gene>
    <name evidence="4" type="ORF">WH297_24345</name>
</gene>
<protein>
    <submittedName>
        <fullName evidence="4">NAD(P)H-dependent oxidoreductase</fullName>
        <ecNumber evidence="4">1.-.-.-</ecNumber>
    </submittedName>
</protein>